<name>A0A8S1K8J6_PARPR</name>
<evidence type="ECO:0000313" key="1">
    <source>
        <dbReference type="EMBL" id="CAD8050803.1"/>
    </source>
</evidence>
<reference evidence="1" key="1">
    <citation type="submission" date="2021-01" db="EMBL/GenBank/DDBJ databases">
        <authorList>
            <consortium name="Genoscope - CEA"/>
            <person name="William W."/>
        </authorList>
    </citation>
    <scope>NUCLEOTIDE SEQUENCE</scope>
</reference>
<keyword evidence="2" id="KW-1185">Reference proteome</keyword>
<gene>
    <name evidence="1" type="ORF">PPRIM_AZ9-3.1.T0170240</name>
</gene>
<dbReference type="AlphaFoldDB" id="A0A8S1K8J6"/>
<dbReference type="Proteomes" id="UP000688137">
    <property type="component" value="Unassembled WGS sequence"/>
</dbReference>
<organism evidence="1 2">
    <name type="scientific">Paramecium primaurelia</name>
    <dbReference type="NCBI Taxonomy" id="5886"/>
    <lineage>
        <taxon>Eukaryota</taxon>
        <taxon>Sar</taxon>
        <taxon>Alveolata</taxon>
        <taxon>Ciliophora</taxon>
        <taxon>Intramacronucleata</taxon>
        <taxon>Oligohymenophorea</taxon>
        <taxon>Peniculida</taxon>
        <taxon>Parameciidae</taxon>
        <taxon>Paramecium</taxon>
    </lineage>
</organism>
<comment type="caution">
    <text evidence="1">The sequence shown here is derived from an EMBL/GenBank/DDBJ whole genome shotgun (WGS) entry which is preliminary data.</text>
</comment>
<sequence>MQEELSYNPEIMKSQLGMLPPIEQFTLQQLANKRKVNFNMMLSLPVNYLNVYLQFLLKDKQLEDRKDTIAIYRKRKFEPLQPQKHNIPLINSGRIHCTELWSDKYQTTALRDSHIEKNLNKYKQIIKTNIQEYLIKFEIQAKEQLEEARNIKYSEIYKKQPSISEDDFIPTQNELNVSLCTQDEIFNFYKEPKKYNVTQLQKTSLRNLDKITNSSLKQSYIDKFDKVISVCDRYSINSNRNSMDYINTIEYGKIKKKKRNIIDIKTSSSHIN</sequence>
<proteinExistence type="predicted"/>
<accession>A0A8S1K8J6</accession>
<evidence type="ECO:0000313" key="2">
    <source>
        <dbReference type="Proteomes" id="UP000688137"/>
    </source>
</evidence>
<dbReference type="EMBL" id="CAJJDM010000012">
    <property type="protein sequence ID" value="CAD8050803.1"/>
    <property type="molecule type" value="Genomic_DNA"/>
</dbReference>
<protein>
    <submittedName>
        <fullName evidence="1">Uncharacterized protein</fullName>
    </submittedName>
</protein>